<dbReference type="SUPFAM" id="SSF47781">
    <property type="entry name" value="RuvA domain 2-like"/>
    <property type="match status" value="1"/>
</dbReference>
<dbReference type="Gene3D" id="1.10.150.280">
    <property type="entry name" value="AF1531-like domain"/>
    <property type="match status" value="1"/>
</dbReference>
<dbReference type="InterPro" id="IPR010994">
    <property type="entry name" value="RuvA_2-like"/>
</dbReference>
<evidence type="ECO:0000313" key="4">
    <source>
        <dbReference type="EMBL" id="MEC0243084.1"/>
    </source>
</evidence>
<evidence type="ECO:0000256" key="2">
    <source>
        <dbReference type="SAM" id="SignalP"/>
    </source>
</evidence>
<dbReference type="SMART" id="SM00278">
    <property type="entry name" value="HhH1"/>
    <property type="match status" value="2"/>
</dbReference>
<protein>
    <submittedName>
        <fullName evidence="4">ComEA family DNA-binding protein</fullName>
    </submittedName>
</protein>
<feature type="region of interest" description="Disordered" evidence="1">
    <location>
        <begin position="45"/>
        <end position="143"/>
    </location>
</feature>
<feature type="chain" id="PRO_5045412253" evidence="2">
    <location>
        <begin position="29"/>
        <end position="200"/>
    </location>
</feature>
<reference evidence="4 5" key="1">
    <citation type="submission" date="2023-03" db="EMBL/GenBank/DDBJ databases">
        <title>Bacillus Genome Sequencing.</title>
        <authorList>
            <person name="Dunlap C."/>
        </authorList>
    </citation>
    <scope>NUCLEOTIDE SEQUENCE [LARGE SCALE GENOMIC DNA]</scope>
    <source>
        <strain evidence="4 5">BD-525</strain>
    </source>
</reference>
<dbReference type="Pfam" id="PF12836">
    <property type="entry name" value="HHH_3"/>
    <property type="match status" value="1"/>
</dbReference>
<organism evidence="4 5">
    <name type="scientific">Paenibacillus dokdonensis</name>
    <dbReference type="NCBI Taxonomy" id="2567944"/>
    <lineage>
        <taxon>Bacteria</taxon>
        <taxon>Bacillati</taxon>
        <taxon>Bacillota</taxon>
        <taxon>Bacilli</taxon>
        <taxon>Bacillales</taxon>
        <taxon>Paenibacillaceae</taxon>
        <taxon>Paenibacillus</taxon>
    </lineage>
</organism>
<sequence length="200" mass="20506">MKRLTVGISICCAILGSAVILLSGMNHGDEAEEWKPLNAKLAAALEDEHKPAPENSTGQTAQNGGNAAKDKIQTSTEPVKTEPTTQAVSSAPAGTASGDAESQTAASGGSSAGSPSVPENKAGNPSTDPPSSESSSVRKINVNSAQASELTNIPGIGAKKAQAIIDYRNQHGPFQKVGDLDKVKGIGAKMLEKMKPYVEL</sequence>
<feature type="compositionally biased region" description="Polar residues" evidence="1">
    <location>
        <begin position="54"/>
        <end position="65"/>
    </location>
</feature>
<keyword evidence="2" id="KW-0732">Signal</keyword>
<dbReference type="PANTHER" id="PTHR21180:SF32">
    <property type="entry name" value="ENDONUCLEASE_EXONUCLEASE_PHOSPHATASE FAMILY DOMAIN-CONTAINING PROTEIN 1"/>
    <property type="match status" value="1"/>
</dbReference>
<feature type="signal peptide" evidence="2">
    <location>
        <begin position="1"/>
        <end position="28"/>
    </location>
</feature>
<feature type="domain" description="Helix-hairpin-helix DNA-binding motif class 1" evidence="3">
    <location>
        <begin position="178"/>
        <end position="197"/>
    </location>
</feature>
<keyword evidence="5" id="KW-1185">Reference proteome</keyword>
<evidence type="ECO:0000259" key="3">
    <source>
        <dbReference type="SMART" id="SM00278"/>
    </source>
</evidence>
<keyword evidence="4" id="KW-0238">DNA-binding</keyword>
<feature type="compositionally biased region" description="Low complexity" evidence="1">
    <location>
        <begin position="105"/>
        <end position="114"/>
    </location>
</feature>
<dbReference type="InterPro" id="IPR004509">
    <property type="entry name" value="Competence_ComEA_HhH"/>
</dbReference>
<feature type="compositionally biased region" description="Polar residues" evidence="1">
    <location>
        <begin position="73"/>
        <end position="89"/>
    </location>
</feature>
<dbReference type="EMBL" id="JARLKZ010000021">
    <property type="protein sequence ID" value="MEC0243084.1"/>
    <property type="molecule type" value="Genomic_DNA"/>
</dbReference>
<name>A0ABU6GTQ1_9BACL</name>
<dbReference type="InterPro" id="IPR003583">
    <property type="entry name" value="Hlx-hairpin-Hlx_DNA-bd_motif"/>
</dbReference>
<proteinExistence type="predicted"/>
<comment type="caution">
    <text evidence="4">The sequence shown here is derived from an EMBL/GenBank/DDBJ whole genome shotgun (WGS) entry which is preliminary data.</text>
</comment>
<accession>A0ABU6GTQ1</accession>
<dbReference type="RefSeq" id="WP_326090824.1">
    <property type="nucleotide sequence ID" value="NZ_JARLKZ010000021.1"/>
</dbReference>
<dbReference type="Proteomes" id="UP001344632">
    <property type="component" value="Unassembled WGS sequence"/>
</dbReference>
<dbReference type="PANTHER" id="PTHR21180">
    <property type="entry name" value="ENDONUCLEASE/EXONUCLEASE/PHOSPHATASE FAMILY DOMAIN-CONTAINING PROTEIN 1"/>
    <property type="match status" value="1"/>
</dbReference>
<feature type="domain" description="Helix-hairpin-helix DNA-binding motif class 1" evidence="3">
    <location>
        <begin position="148"/>
        <end position="167"/>
    </location>
</feature>
<feature type="compositionally biased region" description="Low complexity" evidence="1">
    <location>
        <begin position="125"/>
        <end position="135"/>
    </location>
</feature>
<evidence type="ECO:0000313" key="5">
    <source>
        <dbReference type="Proteomes" id="UP001344632"/>
    </source>
</evidence>
<gene>
    <name evidence="4" type="ORF">P4H66_25055</name>
</gene>
<dbReference type="NCBIfam" id="TIGR00426">
    <property type="entry name" value="competence protein ComEA helix-hairpin-helix repeat region"/>
    <property type="match status" value="1"/>
</dbReference>
<dbReference type="GO" id="GO:0003677">
    <property type="term" value="F:DNA binding"/>
    <property type="evidence" value="ECO:0007669"/>
    <property type="project" value="UniProtKB-KW"/>
</dbReference>
<evidence type="ECO:0000256" key="1">
    <source>
        <dbReference type="SAM" id="MobiDB-lite"/>
    </source>
</evidence>
<dbReference type="InterPro" id="IPR051675">
    <property type="entry name" value="Endo/Exo/Phosphatase_dom_1"/>
</dbReference>